<evidence type="ECO:0000256" key="1">
    <source>
        <dbReference type="ARBA" id="ARBA00004651"/>
    </source>
</evidence>
<name>A0A934IVE7_9HYPH</name>
<comment type="subcellular location">
    <subcellularLocation>
        <location evidence="1">Cell membrane</location>
        <topology evidence="1">Multi-pass membrane protein</topology>
    </subcellularLocation>
</comment>
<feature type="transmembrane region" description="Helical" evidence="6">
    <location>
        <begin position="243"/>
        <end position="263"/>
    </location>
</feature>
<accession>A0A934IVE7</accession>
<proteinExistence type="predicted"/>
<evidence type="ECO:0000256" key="4">
    <source>
        <dbReference type="ARBA" id="ARBA00022989"/>
    </source>
</evidence>
<dbReference type="PANTHER" id="PTHR30250">
    <property type="entry name" value="PST FAMILY PREDICTED COLANIC ACID TRANSPORTER"/>
    <property type="match status" value="1"/>
</dbReference>
<feature type="transmembrane region" description="Helical" evidence="6">
    <location>
        <begin position="91"/>
        <end position="112"/>
    </location>
</feature>
<dbReference type="PANTHER" id="PTHR30250:SF11">
    <property type="entry name" value="O-ANTIGEN TRANSPORTER-RELATED"/>
    <property type="match status" value="1"/>
</dbReference>
<keyword evidence="2" id="KW-1003">Cell membrane</keyword>
<feature type="transmembrane region" description="Helical" evidence="6">
    <location>
        <begin position="415"/>
        <end position="434"/>
    </location>
</feature>
<keyword evidence="4 6" id="KW-1133">Transmembrane helix</keyword>
<gene>
    <name evidence="7" type="ORF">JEQ47_10055</name>
</gene>
<feature type="transmembrane region" description="Helical" evidence="6">
    <location>
        <begin position="118"/>
        <end position="135"/>
    </location>
</feature>
<feature type="transmembrane region" description="Helical" evidence="6">
    <location>
        <begin position="293"/>
        <end position="313"/>
    </location>
</feature>
<evidence type="ECO:0000256" key="6">
    <source>
        <dbReference type="SAM" id="Phobius"/>
    </source>
</evidence>
<dbReference type="Proteomes" id="UP000602124">
    <property type="component" value="Unassembled WGS sequence"/>
</dbReference>
<evidence type="ECO:0000256" key="2">
    <source>
        <dbReference type="ARBA" id="ARBA00022475"/>
    </source>
</evidence>
<dbReference type="EMBL" id="JAEKMH010000002">
    <property type="protein sequence ID" value="MBJ3785062.1"/>
    <property type="molecule type" value="Genomic_DNA"/>
</dbReference>
<reference evidence="7" key="1">
    <citation type="submission" date="2020-12" db="EMBL/GenBank/DDBJ databases">
        <title>Devosia sp. MSA67 isolated from Mo River.</title>
        <authorList>
            <person name="Ma F."/>
            <person name="Zi Z."/>
        </authorList>
    </citation>
    <scope>NUCLEOTIDE SEQUENCE</scope>
    <source>
        <strain evidence="7">MSA67</strain>
    </source>
</reference>
<dbReference type="GO" id="GO:0005886">
    <property type="term" value="C:plasma membrane"/>
    <property type="evidence" value="ECO:0007669"/>
    <property type="project" value="UniProtKB-SubCell"/>
</dbReference>
<feature type="transmembrane region" description="Helical" evidence="6">
    <location>
        <begin position="216"/>
        <end position="237"/>
    </location>
</feature>
<dbReference type="RefSeq" id="WP_198876267.1">
    <property type="nucleotide sequence ID" value="NZ_JAEKMH010000002.1"/>
</dbReference>
<keyword evidence="3 6" id="KW-0812">Transmembrane</keyword>
<keyword evidence="5 6" id="KW-0472">Membrane</keyword>
<feature type="transmembrane region" description="Helical" evidence="6">
    <location>
        <begin position="12"/>
        <end position="39"/>
    </location>
</feature>
<organism evidence="7 8">
    <name type="scientific">Devosia sediminis</name>
    <dbReference type="NCBI Taxonomy" id="2798801"/>
    <lineage>
        <taxon>Bacteria</taxon>
        <taxon>Pseudomonadati</taxon>
        <taxon>Pseudomonadota</taxon>
        <taxon>Alphaproteobacteria</taxon>
        <taxon>Hyphomicrobiales</taxon>
        <taxon>Devosiaceae</taxon>
        <taxon>Devosia</taxon>
    </lineage>
</organism>
<feature type="transmembrane region" description="Helical" evidence="6">
    <location>
        <begin position="333"/>
        <end position="350"/>
    </location>
</feature>
<feature type="transmembrane region" description="Helical" evidence="6">
    <location>
        <begin position="362"/>
        <end position="383"/>
    </location>
</feature>
<feature type="transmembrane region" description="Helical" evidence="6">
    <location>
        <begin position="51"/>
        <end position="70"/>
    </location>
</feature>
<dbReference type="InterPro" id="IPR050833">
    <property type="entry name" value="Poly_Biosynth_Transport"/>
</dbReference>
<evidence type="ECO:0000313" key="7">
    <source>
        <dbReference type="EMBL" id="MBJ3785062.1"/>
    </source>
</evidence>
<feature type="transmembrane region" description="Helical" evidence="6">
    <location>
        <begin position="147"/>
        <end position="170"/>
    </location>
</feature>
<sequence>MTARVGGGSLAVPALVFLFANITIKAGYACSLLLLASILSVDEYAGYGLLYALQTAATTLSMTGLIEITAGRLRHYTHESRPDLFQRVTGLFVFTASATFVVFLPIILFIFWPRDLGVAALSATALGLIMGLGSLQASFHRIDERHMVSLVSSAGLPLASLLGVLIAAFWLPQLWVIFSLAAVLGLLVVSGLFVTGKVPSPNLPTRSELPHSLREISPFGVVSVFSWLGGYGMSFVIEWRFAPIAVASYTFLYTVAALGQVVANSMNMVWSPRFYRLFNAGERVQAETQSRRFFAVEAALLGLAGSVAVAALPVVCDLIGGNLQAYGQNRWELAMLLASYVISIPAWHAQNYYMVSGAGRELMVVSVWAAIIGFALWIVSILLFGESAIYFGFALQAAVRSGVLWSTARLRWTLTAPWVAIVLASAVPFIALALPG</sequence>
<feature type="transmembrane region" description="Helical" evidence="6">
    <location>
        <begin position="176"/>
        <end position="195"/>
    </location>
</feature>
<evidence type="ECO:0000256" key="5">
    <source>
        <dbReference type="ARBA" id="ARBA00023136"/>
    </source>
</evidence>
<evidence type="ECO:0000313" key="8">
    <source>
        <dbReference type="Proteomes" id="UP000602124"/>
    </source>
</evidence>
<evidence type="ECO:0008006" key="9">
    <source>
        <dbReference type="Google" id="ProtNLM"/>
    </source>
</evidence>
<evidence type="ECO:0000256" key="3">
    <source>
        <dbReference type="ARBA" id="ARBA00022692"/>
    </source>
</evidence>
<protein>
    <recommendedName>
        <fullName evidence="9">Polysaccharide biosynthesis protein</fullName>
    </recommendedName>
</protein>
<comment type="caution">
    <text evidence="7">The sequence shown here is derived from an EMBL/GenBank/DDBJ whole genome shotgun (WGS) entry which is preliminary data.</text>
</comment>
<dbReference type="AlphaFoldDB" id="A0A934IVE7"/>
<keyword evidence="8" id="KW-1185">Reference proteome</keyword>